<evidence type="ECO:0000256" key="5">
    <source>
        <dbReference type="ARBA" id="ARBA00022692"/>
    </source>
</evidence>
<gene>
    <name evidence="12" type="ORF">CCH79_00008077</name>
</gene>
<evidence type="ECO:0000256" key="9">
    <source>
        <dbReference type="ARBA" id="ARBA00023136"/>
    </source>
</evidence>
<comment type="subunit">
    <text evidence="3">Component of the ER membrane protein complex (EMC).</text>
</comment>
<protein>
    <recommendedName>
        <fullName evidence="4">ER membrane protein complex subunit 10</fullName>
    </recommendedName>
</protein>
<feature type="region of interest" description="Disordered" evidence="10">
    <location>
        <begin position="1"/>
        <end position="26"/>
    </location>
</feature>
<evidence type="ECO:0000256" key="10">
    <source>
        <dbReference type="SAM" id="MobiDB-lite"/>
    </source>
</evidence>
<dbReference type="PANTHER" id="PTHR21397">
    <property type="entry name" value="CHROMATIN COMPLEXES SUBUNIT BAP18-RELATED"/>
    <property type="match status" value="1"/>
</dbReference>
<feature type="compositionally biased region" description="Basic and acidic residues" evidence="10">
    <location>
        <begin position="8"/>
        <end position="21"/>
    </location>
</feature>
<evidence type="ECO:0000256" key="2">
    <source>
        <dbReference type="ARBA" id="ARBA00007695"/>
    </source>
</evidence>
<keyword evidence="7" id="KW-0256">Endoplasmic reticulum</keyword>
<evidence type="ECO:0000313" key="13">
    <source>
        <dbReference type="Proteomes" id="UP000250572"/>
    </source>
</evidence>
<keyword evidence="5 11" id="KW-0812">Transmembrane</keyword>
<dbReference type="GO" id="GO:0072546">
    <property type="term" value="C:EMC complex"/>
    <property type="evidence" value="ECO:0007669"/>
    <property type="project" value="TreeGrafter"/>
</dbReference>
<keyword evidence="6" id="KW-0732">Signal</keyword>
<keyword evidence="9 11" id="KW-0472">Membrane</keyword>
<dbReference type="STRING" id="33528.ENSGAFP00000016499"/>
<dbReference type="Pfam" id="PF21203">
    <property type="entry name" value="ECM10"/>
    <property type="match status" value="1"/>
</dbReference>
<reference evidence="12 13" key="1">
    <citation type="journal article" date="2018" name="G3 (Bethesda)">
        <title>A High-Quality Reference Genome for the Invasive Mosquitofish Gambusia affinis Using a Chicago Library.</title>
        <authorList>
            <person name="Hoffberg S.L."/>
            <person name="Troendle N.J."/>
            <person name="Glenn T.C."/>
            <person name="Mahmud O."/>
            <person name="Louha S."/>
            <person name="Chalopin D."/>
            <person name="Bennetzen J.L."/>
            <person name="Mauricio R."/>
        </authorList>
    </citation>
    <scope>NUCLEOTIDE SEQUENCE [LARGE SCALE GENOMIC DNA]</scope>
    <source>
        <strain evidence="12">NE01/NJP1002.9</strain>
        <tissue evidence="12">Muscle</tissue>
    </source>
</reference>
<keyword evidence="8 11" id="KW-1133">Transmembrane helix</keyword>
<dbReference type="PANTHER" id="PTHR21397:SF4">
    <property type="entry name" value="ER MEMBRANE PROTEIN COMPLEX SUBUNIT 10"/>
    <property type="match status" value="1"/>
</dbReference>
<dbReference type="EMBL" id="NHOQ01002357">
    <property type="protein sequence ID" value="PWA17673.1"/>
    <property type="molecule type" value="Genomic_DNA"/>
</dbReference>
<organism evidence="12 13">
    <name type="scientific">Gambusia affinis</name>
    <name type="common">Western mosquitofish</name>
    <name type="synonym">Heterandria affinis</name>
    <dbReference type="NCBI Taxonomy" id="33528"/>
    <lineage>
        <taxon>Eukaryota</taxon>
        <taxon>Metazoa</taxon>
        <taxon>Chordata</taxon>
        <taxon>Craniata</taxon>
        <taxon>Vertebrata</taxon>
        <taxon>Euteleostomi</taxon>
        <taxon>Actinopterygii</taxon>
        <taxon>Neopterygii</taxon>
        <taxon>Teleostei</taxon>
        <taxon>Neoteleostei</taxon>
        <taxon>Acanthomorphata</taxon>
        <taxon>Ovalentaria</taxon>
        <taxon>Atherinomorphae</taxon>
        <taxon>Cyprinodontiformes</taxon>
        <taxon>Poeciliidae</taxon>
        <taxon>Poeciliinae</taxon>
        <taxon>Gambusia</taxon>
    </lineage>
</organism>
<name>A0A315V2Q6_GAMAF</name>
<comment type="similarity">
    <text evidence="2">Belongs to the EMC10 family.</text>
</comment>
<dbReference type="CDD" id="cd22209">
    <property type="entry name" value="EMC10"/>
    <property type="match status" value="1"/>
</dbReference>
<comment type="caution">
    <text evidence="12">The sequence shown here is derived from an EMBL/GenBank/DDBJ whole genome shotgun (WGS) entry which is preliminary data.</text>
</comment>
<evidence type="ECO:0000256" key="1">
    <source>
        <dbReference type="ARBA" id="ARBA00004115"/>
    </source>
</evidence>
<evidence type="ECO:0000256" key="4">
    <source>
        <dbReference type="ARBA" id="ARBA00020105"/>
    </source>
</evidence>
<sequence length="319" mass="35807">MHKRKDTKKNGRMELHIRDSGDESAFQEAKHEVQVSFPEQQASFLKRAEEKTRRSGKREERKQNCYLVAMARLLPFNVAVIYIVLLFICANLVSCNNGRRVGDPLEAELSGFSVPLEHSFELDDVAKFQSRGSLLLKTGREPSVSVTQNQLSEDERSKLKEVAAVDGLYRIRVPRVFLQADRQTEWQMDGYLTAFVRACAMVESHLSDVITLHTDVSGYLIGVSIVTLPGACRGMEVEDEVDLEVFNTTLSIMAPVNAPGPETALFLERMEQESEKKGKNPQEQKSFFAKYWYLILGGAIFLMLTNSAQPPAGGGREQS</sequence>
<feature type="transmembrane region" description="Helical" evidence="11">
    <location>
        <begin position="64"/>
        <end position="88"/>
    </location>
</feature>
<keyword evidence="13" id="KW-1185">Reference proteome</keyword>
<evidence type="ECO:0000313" key="12">
    <source>
        <dbReference type="EMBL" id="PWA17673.1"/>
    </source>
</evidence>
<evidence type="ECO:0000256" key="8">
    <source>
        <dbReference type="ARBA" id="ARBA00022989"/>
    </source>
</evidence>
<proteinExistence type="inferred from homology"/>
<dbReference type="AlphaFoldDB" id="A0A315V2Q6"/>
<evidence type="ECO:0000256" key="3">
    <source>
        <dbReference type="ARBA" id="ARBA00011276"/>
    </source>
</evidence>
<evidence type="ECO:0000256" key="7">
    <source>
        <dbReference type="ARBA" id="ARBA00022824"/>
    </source>
</evidence>
<comment type="subcellular location">
    <subcellularLocation>
        <location evidence="1">Endoplasmic reticulum membrane</location>
        <topology evidence="1">Single-pass type I membrane protein</topology>
    </subcellularLocation>
</comment>
<accession>A0A315V2Q6</accession>
<evidence type="ECO:0000256" key="11">
    <source>
        <dbReference type="SAM" id="Phobius"/>
    </source>
</evidence>
<evidence type="ECO:0000256" key="6">
    <source>
        <dbReference type="ARBA" id="ARBA00022729"/>
    </source>
</evidence>
<dbReference type="Proteomes" id="UP000250572">
    <property type="component" value="Unassembled WGS sequence"/>
</dbReference>